<evidence type="ECO:0000259" key="8">
    <source>
        <dbReference type="Pfam" id="PF17917"/>
    </source>
</evidence>
<evidence type="ECO:0000256" key="4">
    <source>
        <dbReference type="ARBA" id="ARBA00022759"/>
    </source>
</evidence>
<dbReference type="InterPro" id="IPR050951">
    <property type="entry name" value="Retrovirus_Pol_polyprotein"/>
</dbReference>
<dbReference type="GO" id="GO:0004519">
    <property type="term" value="F:endonuclease activity"/>
    <property type="evidence" value="ECO:0007669"/>
    <property type="project" value="UniProtKB-KW"/>
</dbReference>
<evidence type="ECO:0000313" key="9">
    <source>
        <dbReference type="EMBL" id="KYO42213.1"/>
    </source>
</evidence>
<dbReference type="GO" id="GO:0003964">
    <property type="term" value="F:RNA-directed DNA polymerase activity"/>
    <property type="evidence" value="ECO:0007669"/>
    <property type="project" value="UniProtKB-KW"/>
</dbReference>
<dbReference type="CDD" id="cd09274">
    <property type="entry name" value="RNase_HI_RT_Ty3"/>
    <property type="match status" value="1"/>
</dbReference>
<comment type="caution">
    <text evidence="9">The sequence shown here is derived from an EMBL/GenBank/DDBJ whole genome shotgun (WGS) entry which is preliminary data.</text>
</comment>
<keyword evidence="6" id="KW-0695">RNA-directed DNA polymerase</keyword>
<feature type="compositionally biased region" description="Basic and acidic residues" evidence="7">
    <location>
        <begin position="129"/>
        <end position="142"/>
    </location>
</feature>
<evidence type="ECO:0000256" key="6">
    <source>
        <dbReference type="ARBA" id="ARBA00022918"/>
    </source>
</evidence>
<dbReference type="FunFam" id="3.10.20.370:FF:000001">
    <property type="entry name" value="Retrovirus-related Pol polyprotein from transposon 17.6-like protein"/>
    <property type="match status" value="1"/>
</dbReference>
<dbReference type="GO" id="GO:0016787">
    <property type="term" value="F:hydrolase activity"/>
    <property type="evidence" value="ECO:0007669"/>
    <property type="project" value="UniProtKB-KW"/>
</dbReference>
<gene>
    <name evidence="9" type="ORF">Y1Q_0002831</name>
</gene>
<feature type="domain" description="Reverse transcriptase RNase H-like" evidence="8">
    <location>
        <begin position="12"/>
        <end position="98"/>
    </location>
</feature>
<evidence type="ECO:0000313" key="10">
    <source>
        <dbReference type="Proteomes" id="UP000050525"/>
    </source>
</evidence>
<accession>A0A151NZN8</accession>
<protein>
    <recommendedName>
        <fullName evidence="8">Reverse transcriptase RNase H-like domain-containing protein</fullName>
    </recommendedName>
</protein>
<dbReference type="PANTHER" id="PTHR37984:SF5">
    <property type="entry name" value="PROTEIN NYNRIN-LIKE"/>
    <property type="match status" value="1"/>
</dbReference>
<evidence type="ECO:0000256" key="3">
    <source>
        <dbReference type="ARBA" id="ARBA00022722"/>
    </source>
</evidence>
<evidence type="ECO:0000256" key="7">
    <source>
        <dbReference type="SAM" id="MobiDB-lite"/>
    </source>
</evidence>
<feature type="region of interest" description="Disordered" evidence="7">
    <location>
        <begin position="119"/>
        <end position="145"/>
    </location>
</feature>
<proteinExistence type="predicted"/>
<keyword evidence="2" id="KW-0548">Nucleotidyltransferase</keyword>
<evidence type="ECO:0000256" key="2">
    <source>
        <dbReference type="ARBA" id="ARBA00022695"/>
    </source>
</evidence>
<keyword evidence="4" id="KW-0255">Endonuclease</keyword>
<dbReference type="AlphaFoldDB" id="A0A151NZN8"/>
<dbReference type="STRING" id="8496.A0A151NZN8"/>
<evidence type="ECO:0000256" key="5">
    <source>
        <dbReference type="ARBA" id="ARBA00022801"/>
    </source>
</evidence>
<dbReference type="Gene3D" id="3.10.20.370">
    <property type="match status" value="1"/>
</dbReference>
<keyword evidence="10" id="KW-1185">Reference proteome</keyword>
<dbReference type="InterPro" id="IPR043502">
    <property type="entry name" value="DNA/RNA_pol_sf"/>
</dbReference>
<keyword evidence="3" id="KW-0540">Nuclease</keyword>
<keyword evidence="5" id="KW-0378">Hydrolase</keyword>
<reference evidence="9 10" key="1">
    <citation type="journal article" date="2012" name="Genome Biol.">
        <title>Sequencing three crocodilian genomes to illuminate the evolution of archosaurs and amniotes.</title>
        <authorList>
            <person name="St John J.A."/>
            <person name="Braun E.L."/>
            <person name="Isberg S.R."/>
            <person name="Miles L.G."/>
            <person name="Chong A.Y."/>
            <person name="Gongora J."/>
            <person name="Dalzell P."/>
            <person name="Moran C."/>
            <person name="Bed'hom B."/>
            <person name="Abzhanov A."/>
            <person name="Burgess S.C."/>
            <person name="Cooksey A.M."/>
            <person name="Castoe T.A."/>
            <person name="Crawford N.G."/>
            <person name="Densmore L.D."/>
            <person name="Drew J.C."/>
            <person name="Edwards S.V."/>
            <person name="Faircloth B.C."/>
            <person name="Fujita M.K."/>
            <person name="Greenwold M.J."/>
            <person name="Hoffmann F.G."/>
            <person name="Howard J.M."/>
            <person name="Iguchi T."/>
            <person name="Janes D.E."/>
            <person name="Khan S.Y."/>
            <person name="Kohno S."/>
            <person name="de Koning A.J."/>
            <person name="Lance S.L."/>
            <person name="McCarthy F.M."/>
            <person name="McCormack J.E."/>
            <person name="Merchant M.E."/>
            <person name="Peterson D.G."/>
            <person name="Pollock D.D."/>
            <person name="Pourmand N."/>
            <person name="Raney B.J."/>
            <person name="Roessler K.A."/>
            <person name="Sanford J.R."/>
            <person name="Sawyer R.H."/>
            <person name="Schmidt C.J."/>
            <person name="Triplett E.W."/>
            <person name="Tuberville T.D."/>
            <person name="Venegas-Anaya M."/>
            <person name="Howard J.T."/>
            <person name="Jarvis E.D."/>
            <person name="Guillette L.J.Jr."/>
            <person name="Glenn T.C."/>
            <person name="Green R.E."/>
            <person name="Ray D.A."/>
        </authorList>
    </citation>
    <scope>NUCLEOTIDE SEQUENCE [LARGE SCALE GENOMIC DNA]</scope>
    <source>
        <strain evidence="9">KSC_2009_1</strain>
    </source>
</reference>
<dbReference type="SUPFAM" id="SSF56672">
    <property type="entry name" value="DNA/RNA polymerases"/>
    <property type="match status" value="1"/>
</dbReference>
<evidence type="ECO:0000256" key="1">
    <source>
        <dbReference type="ARBA" id="ARBA00022679"/>
    </source>
</evidence>
<dbReference type="Proteomes" id="UP000050525">
    <property type="component" value="Unassembled WGS sequence"/>
</dbReference>
<sequence>MQLAAMASLDVTDASETAIGAVLTQEDDGLDRPIAYASWKLLPMETWYATIERECLAIRCATEHFRYYLMGREFKLMTDHAPLKWLSTAKTDNARITSKELQFTLVILQGWHNKSSNCHESSGPFLSGEKSEVQTEPAREKQGSMGPCWEARDCMAGGQWQLLEPAWLGTSGGRGARKGKAKKRWQHFFPGRENRNDGTGHEYRADSQMLFEGVFIDPFGE</sequence>
<dbReference type="PANTHER" id="PTHR37984">
    <property type="entry name" value="PROTEIN CBG26694"/>
    <property type="match status" value="1"/>
</dbReference>
<dbReference type="Pfam" id="PF17917">
    <property type="entry name" value="RT_RNaseH"/>
    <property type="match status" value="1"/>
</dbReference>
<keyword evidence="1" id="KW-0808">Transferase</keyword>
<organism evidence="9 10">
    <name type="scientific">Alligator mississippiensis</name>
    <name type="common">American alligator</name>
    <dbReference type="NCBI Taxonomy" id="8496"/>
    <lineage>
        <taxon>Eukaryota</taxon>
        <taxon>Metazoa</taxon>
        <taxon>Chordata</taxon>
        <taxon>Craniata</taxon>
        <taxon>Vertebrata</taxon>
        <taxon>Euteleostomi</taxon>
        <taxon>Archelosauria</taxon>
        <taxon>Archosauria</taxon>
        <taxon>Crocodylia</taxon>
        <taxon>Alligatoridae</taxon>
        <taxon>Alligatorinae</taxon>
        <taxon>Alligator</taxon>
    </lineage>
</organism>
<name>A0A151NZN8_ALLMI</name>
<dbReference type="EMBL" id="AKHW03001485">
    <property type="protein sequence ID" value="KYO42213.1"/>
    <property type="molecule type" value="Genomic_DNA"/>
</dbReference>
<dbReference type="InterPro" id="IPR041373">
    <property type="entry name" value="RT_RNaseH"/>
</dbReference>